<evidence type="ECO:0000256" key="5">
    <source>
        <dbReference type="PROSITE-ProRule" id="PRU00221"/>
    </source>
</evidence>
<accession>A0AAN9VQP7</accession>
<gene>
    <name evidence="6" type="ORF">R5R35_002313</name>
</gene>
<dbReference type="GO" id="GO:0000209">
    <property type="term" value="P:protein polyubiquitination"/>
    <property type="evidence" value="ECO:0007669"/>
    <property type="project" value="TreeGrafter"/>
</dbReference>
<proteinExistence type="predicted"/>
<name>A0AAN9VQP7_9ORTH</name>
<dbReference type="InterPro" id="IPR015943">
    <property type="entry name" value="WD40/YVTN_repeat-like_dom_sf"/>
</dbReference>
<evidence type="ECO:0000256" key="4">
    <source>
        <dbReference type="ARBA" id="ARBA00023204"/>
    </source>
</evidence>
<dbReference type="PANTHER" id="PTHR46202:SF1">
    <property type="entry name" value="DNA EXCISION REPAIR PROTEIN ERCC-8"/>
    <property type="match status" value="1"/>
</dbReference>
<dbReference type="GO" id="GO:0031464">
    <property type="term" value="C:Cul4A-RING E3 ubiquitin ligase complex"/>
    <property type="evidence" value="ECO:0007669"/>
    <property type="project" value="TreeGrafter"/>
</dbReference>
<organism evidence="6 7">
    <name type="scientific">Gryllus longicercus</name>
    <dbReference type="NCBI Taxonomy" id="2509291"/>
    <lineage>
        <taxon>Eukaryota</taxon>
        <taxon>Metazoa</taxon>
        <taxon>Ecdysozoa</taxon>
        <taxon>Arthropoda</taxon>
        <taxon>Hexapoda</taxon>
        <taxon>Insecta</taxon>
        <taxon>Pterygota</taxon>
        <taxon>Neoptera</taxon>
        <taxon>Polyneoptera</taxon>
        <taxon>Orthoptera</taxon>
        <taxon>Ensifera</taxon>
        <taxon>Gryllidea</taxon>
        <taxon>Grylloidea</taxon>
        <taxon>Gryllidae</taxon>
        <taxon>Gryllinae</taxon>
        <taxon>Gryllus</taxon>
    </lineage>
</organism>
<dbReference type="InterPro" id="IPR036322">
    <property type="entry name" value="WD40_repeat_dom_sf"/>
</dbReference>
<dbReference type="PANTHER" id="PTHR46202">
    <property type="entry name" value="DNA EXCISION REPAIR PROTEIN ERCC-8"/>
    <property type="match status" value="1"/>
</dbReference>
<keyword evidence="1 5" id="KW-0853">WD repeat</keyword>
<feature type="repeat" description="WD" evidence="5">
    <location>
        <begin position="182"/>
        <end position="224"/>
    </location>
</feature>
<sequence>MIKCLEDLRSGIVEPSALVSAERTKRAYNLQLSKYRDIESVHSSGVNSLDLDVVEKHYLLSGCADGTVYIHDLYNFTGLPQYTSKLICSVDKTSRSAHQYSVECVQWYPFDNGLFVSSGMDKKLKIWDANCLKPAEQICLEGRIFQHHMSPIGSKQCLVAVASSASEVILVDLKSGCYSHELRGHTGSVLTCRWSPREENIVATGSCDNKVILWDVRSSKCFLKSFCLYSTDNQSGSQLTSTAHDGYVNGLCFTADGLFLLSYGTDNRLQLWDAYTGENQMVNYGDIPNRTKKCVQFAVSVNTNPILAYVPSEGNIFVFELHTGLKVKTLLGHYSSVNGCIYHPFLQEVYSAGNDRNILLWSADTQGLIYDEHTKSQVPVKSDSLRSVYYKKNVTLDTWSSDEDS</sequence>
<evidence type="ECO:0000256" key="1">
    <source>
        <dbReference type="ARBA" id="ARBA00022574"/>
    </source>
</evidence>
<evidence type="ECO:0000313" key="6">
    <source>
        <dbReference type="EMBL" id="KAK7869545.1"/>
    </source>
</evidence>
<dbReference type="Pfam" id="PF00400">
    <property type="entry name" value="WD40"/>
    <property type="match status" value="5"/>
</dbReference>
<dbReference type="AlphaFoldDB" id="A0AAN9VQP7"/>
<feature type="repeat" description="WD" evidence="5">
    <location>
        <begin position="241"/>
        <end position="282"/>
    </location>
</feature>
<protein>
    <recommendedName>
        <fullName evidence="8">DNA excision repair protein ERCC-8</fullName>
    </recommendedName>
</protein>
<dbReference type="InterPro" id="IPR019775">
    <property type="entry name" value="WD40_repeat_CS"/>
</dbReference>
<evidence type="ECO:0000313" key="7">
    <source>
        <dbReference type="Proteomes" id="UP001378592"/>
    </source>
</evidence>
<dbReference type="PROSITE" id="PS50082">
    <property type="entry name" value="WD_REPEATS_2"/>
    <property type="match status" value="4"/>
</dbReference>
<reference evidence="6 7" key="1">
    <citation type="submission" date="2024-03" db="EMBL/GenBank/DDBJ databases">
        <title>The genome assembly and annotation of the cricket Gryllus longicercus Weissman &amp; Gray.</title>
        <authorList>
            <person name="Szrajer S."/>
            <person name="Gray D."/>
            <person name="Ylla G."/>
        </authorList>
    </citation>
    <scope>NUCLEOTIDE SEQUENCE [LARGE SCALE GENOMIC DNA]</scope>
    <source>
        <strain evidence="6">DAG 2021-001</strain>
        <tissue evidence="6">Whole body minus gut</tissue>
    </source>
</reference>
<feature type="repeat" description="WD" evidence="5">
    <location>
        <begin position="95"/>
        <end position="128"/>
    </location>
</feature>
<keyword evidence="2" id="KW-0677">Repeat</keyword>
<dbReference type="InterPro" id="IPR020472">
    <property type="entry name" value="WD40_PAC1"/>
</dbReference>
<dbReference type="InterPro" id="IPR042238">
    <property type="entry name" value="Rad28/ERCC8/Ckn1/ATCSA-1"/>
</dbReference>
<evidence type="ECO:0000256" key="3">
    <source>
        <dbReference type="ARBA" id="ARBA00022763"/>
    </source>
</evidence>
<comment type="caution">
    <text evidence="6">The sequence shown here is derived from an EMBL/GenBank/DDBJ whole genome shotgun (WGS) entry which is preliminary data.</text>
</comment>
<dbReference type="PRINTS" id="PR00320">
    <property type="entry name" value="GPROTEINBRPT"/>
</dbReference>
<evidence type="ECO:0000256" key="2">
    <source>
        <dbReference type="ARBA" id="ARBA00022737"/>
    </source>
</evidence>
<dbReference type="EMBL" id="JAZDUA010000073">
    <property type="protein sequence ID" value="KAK7869545.1"/>
    <property type="molecule type" value="Genomic_DNA"/>
</dbReference>
<dbReference type="Proteomes" id="UP001378592">
    <property type="component" value="Unassembled WGS sequence"/>
</dbReference>
<evidence type="ECO:0008006" key="8">
    <source>
        <dbReference type="Google" id="ProtNLM"/>
    </source>
</evidence>
<keyword evidence="3" id="KW-0227">DNA damage</keyword>
<dbReference type="InterPro" id="IPR001680">
    <property type="entry name" value="WD40_rpt"/>
</dbReference>
<dbReference type="PROSITE" id="PS50294">
    <property type="entry name" value="WD_REPEATS_REGION"/>
    <property type="match status" value="3"/>
</dbReference>
<dbReference type="SUPFAM" id="SSF50978">
    <property type="entry name" value="WD40 repeat-like"/>
    <property type="match status" value="1"/>
</dbReference>
<dbReference type="GO" id="GO:0000109">
    <property type="term" value="C:nucleotide-excision repair complex"/>
    <property type="evidence" value="ECO:0007669"/>
    <property type="project" value="TreeGrafter"/>
</dbReference>
<dbReference type="PROSITE" id="PS00678">
    <property type="entry name" value="WD_REPEATS_1"/>
    <property type="match status" value="1"/>
</dbReference>
<dbReference type="GO" id="GO:0006283">
    <property type="term" value="P:transcription-coupled nucleotide-excision repair"/>
    <property type="evidence" value="ECO:0007669"/>
    <property type="project" value="InterPro"/>
</dbReference>
<keyword evidence="7" id="KW-1185">Reference proteome</keyword>
<dbReference type="Gene3D" id="2.130.10.10">
    <property type="entry name" value="YVTN repeat-like/Quinoprotein amine dehydrogenase"/>
    <property type="match status" value="1"/>
</dbReference>
<dbReference type="SMART" id="SM00320">
    <property type="entry name" value="WD40"/>
    <property type="match status" value="5"/>
</dbReference>
<keyword evidence="4" id="KW-0234">DNA repair</keyword>
<feature type="repeat" description="WD" evidence="5">
    <location>
        <begin position="330"/>
        <end position="371"/>
    </location>
</feature>
<dbReference type="GO" id="GO:0043161">
    <property type="term" value="P:proteasome-mediated ubiquitin-dependent protein catabolic process"/>
    <property type="evidence" value="ECO:0007669"/>
    <property type="project" value="TreeGrafter"/>
</dbReference>